<dbReference type="Pfam" id="PF00570">
    <property type="entry name" value="HRDC"/>
    <property type="match status" value="1"/>
</dbReference>
<dbReference type="Gene3D" id="3.30.420.10">
    <property type="entry name" value="Ribonuclease H-like superfamily/Ribonuclease H"/>
    <property type="match status" value="1"/>
</dbReference>
<dbReference type="InterPro" id="IPR036397">
    <property type="entry name" value="RNaseH_sf"/>
</dbReference>
<keyword evidence="8" id="KW-1185">Reference proteome</keyword>
<gene>
    <name evidence="7" type="primary">rnd</name>
    <name evidence="7" type="ORF">LYB30171_01030</name>
</gene>
<dbReference type="PANTHER" id="PTHR47649">
    <property type="entry name" value="RIBONUCLEASE D"/>
    <property type="match status" value="1"/>
</dbReference>
<dbReference type="InterPro" id="IPR002121">
    <property type="entry name" value="HRDC_dom"/>
</dbReference>
<dbReference type="PROSITE" id="PS50967">
    <property type="entry name" value="HRDC"/>
    <property type="match status" value="1"/>
</dbReference>
<evidence type="ECO:0000256" key="1">
    <source>
        <dbReference type="ARBA" id="ARBA00022490"/>
    </source>
</evidence>
<proteinExistence type="predicted"/>
<dbReference type="GO" id="GO:0033890">
    <property type="term" value="F:ribonuclease D activity"/>
    <property type="evidence" value="ECO:0007669"/>
    <property type="project" value="UniProtKB-EC"/>
</dbReference>
<dbReference type="InterPro" id="IPR006292">
    <property type="entry name" value="RNase_D"/>
</dbReference>
<keyword evidence="3" id="KW-0540">Nuclease</keyword>
<dbReference type="Gene3D" id="1.10.150.80">
    <property type="entry name" value="HRDC domain"/>
    <property type="match status" value="2"/>
</dbReference>
<dbReference type="InterPro" id="IPR012337">
    <property type="entry name" value="RNaseH-like_sf"/>
</dbReference>
<accession>A0ABN7R221</accession>
<dbReference type="Pfam" id="PF01612">
    <property type="entry name" value="DNA_pol_A_exo1"/>
    <property type="match status" value="1"/>
</dbReference>
<evidence type="ECO:0000313" key="8">
    <source>
        <dbReference type="Proteomes" id="UP000680116"/>
    </source>
</evidence>
<dbReference type="CDD" id="cd06142">
    <property type="entry name" value="RNaseD_exo"/>
    <property type="match status" value="1"/>
</dbReference>
<dbReference type="SUPFAM" id="SSF47819">
    <property type="entry name" value="HRDC-like"/>
    <property type="match status" value="2"/>
</dbReference>
<dbReference type="NCBIfam" id="TIGR01388">
    <property type="entry name" value="rnd"/>
    <property type="match status" value="1"/>
</dbReference>
<evidence type="ECO:0000256" key="4">
    <source>
        <dbReference type="ARBA" id="ARBA00022801"/>
    </source>
</evidence>
<dbReference type="SUPFAM" id="SSF53098">
    <property type="entry name" value="Ribonuclease H-like"/>
    <property type="match status" value="1"/>
</dbReference>
<dbReference type="InterPro" id="IPR044876">
    <property type="entry name" value="HRDC_dom_sf"/>
</dbReference>
<evidence type="ECO:0000256" key="2">
    <source>
        <dbReference type="ARBA" id="ARBA00022694"/>
    </source>
</evidence>
<keyword evidence="5" id="KW-0269">Exonuclease</keyword>
<evidence type="ECO:0000256" key="5">
    <source>
        <dbReference type="ARBA" id="ARBA00022839"/>
    </source>
</evidence>
<feature type="domain" description="HRDC" evidence="6">
    <location>
        <begin position="257"/>
        <end position="337"/>
    </location>
</feature>
<keyword evidence="1" id="KW-0963">Cytoplasm</keyword>
<evidence type="ECO:0000256" key="3">
    <source>
        <dbReference type="ARBA" id="ARBA00022722"/>
    </source>
</evidence>
<protein>
    <submittedName>
        <fullName evidence="7">Ribonuclease D</fullName>
        <ecNumber evidence="7">3.1.13.5</ecNumber>
    </submittedName>
</protein>
<keyword evidence="4 7" id="KW-0378">Hydrolase</keyword>
<evidence type="ECO:0000313" key="7">
    <source>
        <dbReference type="EMBL" id="CAG4971682.1"/>
    </source>
</evidence>
<keyword evidence="2" id="KW-0819">tRNA processing</keyword>
<dbReference type="InterPro" id="IPR010997">
    <property type="entry name" value="HRDC-like_sf"/>
</dbReference>
<dbReference type="EMBL" id="OU015430">
    <property type="protein sequence ID" value="CAG4971682.1"/>
    <property type="molecule type" value="Genomic_DNA"/>
</dbReference>
<dbReference type="EC" id="3.1.13.5" evidence="7"/>
<name>A0ABN7R221_9GAMM</name>
<dbReference type="PANTHER" id="PTHR47649:SF1">
    <property type="entry name" value="RIBONUCLEASE D"/>
    <property type="match status" value="1"/>
</dbReference>
<dbReference type="InterPro" id="IPR002562">
    <property type="entry name" value="3'-5'_exonuclease_dom"/>
</dbReference>
<dbReference type="Proteomes" id="UP000680116">
    <property type="component" value="Chromosome"/>
</dbReference>
<sequence>MRAIVLLLAVGTLKGPPKVGYCRPPGQLRPFPTRTHVPNPDSTAHPTPEWVTDPAVLAARFSPRPRRIAMDTEFIRERTYWPQLALVQIALEGDAGLEILLVDTLAPGITDALAPILADTSILKVMHSPSEDLVAFKRACNVVPKPLFDTQLAAALAGVGGGLGYQKLVEQLTGVALAKGETRSDWLRRPLSPAQLEYAADDVRHLFEMHDVLDGMLGQLDRRGWLEDDATRTVANAENESAERWPHLSMRTAQFLDLDGQRRLIRLLRWRDAHARDSDRPRSWILDNELAIALARNAPVDRATLQSQLDAHPKAPRKLGDAIWRALTTPLDDEAHAPDSRIAEKRDKERVRQLQSAVAARSAELGLPDGLLASRRYLEALLDHGEWPDALSGWRRELLEPTLAPLLDH</sequence>
<dbReference type="InterPro" id="IPR051086">
    <property type="entry name" value="RNase_D-like"/>
</dbReference>
<dbReference type="SMART" id="SM00474">
    <property type="entry name" value="35EXOc"/>
    <property type="match status" value="1"/>
</dbReference>
<reference evidence="7 8" key="1">
    <citation type="submission" date="2021-04" db="EMBL/GenBank/DDBJ databases">
        <authorList>
            <person name="Rodrigo-Torres L."/>
            <person name="Arahal R. D."/>
            <person name="Lucena T."/>
        </authorList>
    </citation>
    <scope>NUCLEOTIDE SEQUENCE [LARGE SCALE GENOMIC DNA]</scope>
    <source>
        <strain evidence="7 8">CECT 30171</strain>
    </source>
</reference>
<organism evidence="7 8">
    <name type="scientific">Novilysobacter luteus</name>
    <dbReference type="NCBI Taxonomy" id="2822368"/>
    <lineage>
        <taxon>Bacteria</taxon>
        <taxon>Pseudomonadati</taxon>
        <taxon>Pseudomonadota</taxon>
        <taxon>Gammaproteobacteria</taxon>
        <taxon>Lysobacterales</taxon>
        <taxon>Lysobacteraceae</taxon>
        <taxon>Novilysobacter</taxon>
    </lineage>
</organism>
<evidence type="ECO:0000259" key="6">
    <source>
        <dbReference type="PROSITE" id="PS50967"/>
    </source>
</evidence>